<comment type="caution">
    <text evidence="1">The sequence shown here is derived from an EMBL/GenBank/DDBJ whole genome shotgun (WGS) entry which is preliminary data.</text>
</comment>
<organism evidence="1 2">
    <name type="scientific">Puccinia coronata f. sp. avenae</name>
    <dbReference type="NCBI Taxonomy" id="200324"/>
    <lineage>
        <taxon>Eukaryota</taxon>
        <taxon>Fungi</taxon>
        <taxon>Dikarya</taxon>
        <taxon>Basidiomycota</taxon>
        <taxon>Pucciniomycotina</taxon>
        <taxon>Pucciniomycetes</taxon>
        <taxon>Pucciniales</taxon>
        <taxon>Pucciniaceae</taxon>
        <taxon>Puccinia</taxon>
    </lineage>
</organism>
<name>A0A2N5V0W9_9BASI</name>
<dbReference type="EMBL" id="PGCJ01000145">
    <property type="protein sequence ID" value="PLW43651.1"/>
    <property type="molecule type" value="Genomic_DNA"/>
</dbReference>
<gene>
    <name evidence="1" type="ORF">PCANC_10819</name>
</gene>
<evidence type="ECO:0000313" key="1">
    <source>
        <dbReference type="EMBL" id="PLW43651.1"/>
    </source>
</evidence>
<reference evidence="1 2" key="1">
    <citation type="submission" date="2017-11" db="EMBL/GenBank/DDBJ databases">
        <title>De novo assembly and phasing of dikaryotic genomes from two isolates of Puccinia coronata f. sp. avenae, the causal agent of oat crown rust.</title>
        <authorList>
            <person name="Miller M.E."/>
            <person name="Zhang Y."/>
            <person name="Omidvar V."/>
            <person name="Sperschneider J."/>
            <person name="Schwessinger B."/>
            <person name="Raley C."/>
            <person name="Palmer J.M."/>
            <person name="Garnica D."/>
            <person name="Upadhyaya N."/>
            <person name="Rathjen J."/>
            <person name="Taylor J.M."/>
            <person name="Park R.F."/>
            <person name="Dodds P.N."/>
            <person name="Hirsch C.D."/>
            <person name="Kianian S.F."/>
            <person name="Figueroa M."/>
        </authorList>
    </citation>
    <scope>NUCLEOTIDE SEQUENCE [LARGE SCALE GENOMIC DNA]</scope>
    <source>
        <strain evidence="1">12NC29</strain>
    </source>
</reference>
<proteinExistence type="predicted"/>
<dbReference type="AlphaFoldDB" id="A0A2N5V0W9"/>
<sequence>MLKVKIARNTRQFGSGEARKLCGGTRQGQANHARVENGLATPVIRSLSTEGAVSGDPPLSLWLTGPDPNPLCC</sequence>
<accession>A0A2N5V0W9</accession>
<keyword evidence="2" id="KW-1185">Reference proteome</keyword>
<protein>
    <submittedName>
        <fullName evidence="1">Uncharacterized protein</fullName>
    </submittedName>
</protein>
<evidence type="ECO:0000313" key="2">
    <source>
        <dbReference type="Proteomes" id="UP000235388"/>
    </source>
</evidence>
<dbReference type="Proteomes" id="UP000235388">
    <property type="component" value="Unassembled WGS sequence"/>
</dbReference>